<evidence type="ECO:0000313" key="4">
    <source>
        <dbReference type="EMBL" id="AXL21597.1"/>
    </source>
</evidence>
<dbReference type="EMBL" id="CP029462">
    <property type="protein sequence ID" value="AXL21597.1"/>
    <property type="molecule type" value="Genomic_DNA"/>
</dbReference>
<protein>
    <submittedName>
        <fullName evidence="4">Alpha/beta hydrolase</fullName>
    </submittedName>
</protein>
<dbReference type="Pfam" id="PF07859">
    <property type="entry name" value="Abhydrolase_3"/>
    <property type="match status" value="1"/>
</dbReference>
<dbReference type="KEGG" id="meg:DKB62_08470"/>
<dbReference type="InterPro" id="IPR050300">
    <property type="entry name" value="GDXG_lipolytic_enzyme"/>
</dbReference>
<keyword evidence="1 4" id="KW-0378">Hydrolase</keyword>
<dbReference type="InterPro" id="IPR029058">
    <property type="entry name" value="AB_hydrolase_fold"/>
</dbReference>
<accession>A0A346B0F4</accession>
<dbReference type="PANTHER" id="PTHR48081">
    <property type="entry name" value="AB HYDROLASE SUPERFAMILY PROTEIN C4A8.06C"/>
    <property type="match status" value="1"/>
</dbReference>
<dbReference type="PANTHER" id="PTHR48081:SF8">
    <property type="entry name" value="ALPHA_BETA HYDROLASE FOLD-3 DOMAIN-CONTAINING PROTEIN-RELATED"/>
    <property type="match status" value="1"/>
</dbReference>
<dbReference type="Proteomes" id="UP000254337">
    <property type="component" value="Chromosome"/>
</dbReference>
<proteinExistence type="predicted"/>
<feature type="domain" description="Alpha/beta hydrolase fold-3" evidence="3">
    <location>
        <begin position="107"/>
        <end position="313"/>
    </location>
</feature>
<feature type="signal peptide" evidence="2">
    <location>
        <begin position="1"/>
        <end position="20"/>
    </location>
</feature>
<evidence type="ECO:0000259" key="3">
    <source>
        <dbReference type="Pfam" id="PF07859"/>
    </source>
</evidence>
<name>A0A346B0F4_9FIRM</name>
<dbReference type="SUPFAM" id="SSF53474">
    <property type="entry name" value="alpha/beta-Hydrolases"/>
    <property type="match status" value="1"/>
</dbReference>
<dbReference type="GO" id="GO:0016787">
    <property type="term" value="F:hydrolase activity"/>
    <property type="evidence" value="ECO:0007669"/>
    <property type="project" value="UniProtKB-KW"/>
</dbReference>
<evidence type="ECO:0000256" key="2">
    <source>
        <dbReference type="SAM" id="SignalP"/>
    </source>
</evidence>
<dbReference type="InterPro" id="IPR013094">
    <property type="entry name" value="AB_hydrolase_3"/>
</dbReference>
<dbReference type="OrthoDB" id="9815425at2"/>
<feature type="chain" id="PRO_5016584012" evidence="2">
    <location>
        <begin position="21"/>
        <end position="340"/>
    </location>
</feature>
<dbReference type="AlphaFoldDB" id="A0A346B0F4"/>
<gene>
    <name evidence="4" type="ORF">DKB62_08470</name>
</gene>
<dbReference type="Gene3D" id="3.40.50.1820">
    <property type="entry name" value="alpha/beta hydrolase"/>
    <property type="match status" value="1"/>
</dbReference>
<keyword evidence="2" id="KW-0732">Signal</keyword>
<reference evidence="4 5" key="1">
    <citation type="submission" date="2018-05" db="EMBL/GenBank/DDBJ databases">
        <title>Complete genome sequence of Megasphaera sp. AJH120T, isolated from the ceca of a chicken.</title>
        <authorList>
            <person name="Maki J."/>
            <person name="Looft T."/>
        </authorList>
    </citation>
    <scope>NUCLEOTIDE SEQUENCE [LARGE SCALE GENOMIC DNA]</scope>
    <source>
        <strain evidence="4 5">AJH120</strain>
    </source>
</reference>
<keyword evidence="5" id="KW-1185">Reference proteome</keyword>
<organism evidence="4 5">
    <name type="scientific">Megasphaera stantonii</name>
    <dbReference type="NCBI Taxonomy" id="2144175"/>
    <lineage>
        <taxon>Bacteria</taxon>
        <taxon>Bacillati</taxon>
        <taxon>Bacillota</taxon>
        <taxon>Negativicutes</taxon>
        <taxon>Veillonellales</taxon>
        <taxon>Veillonellaceae</taxon>
        <taxon>Megasphaera</taxon>
    </lineage>
</organism>
<evidence type="ECO:0000256" key="1">
    <source>
        <dbReference type="ARBA" id="ARBA00022801"/>
    </source>
</evidence>
<sequence length="340" mass="37063">MLRSAVVCAVIAASSMTAFAGESAYLEQVDPQLRPALEQSSSLDFNQPGALEDINRRAGALVGSPNLPKDEAVQVYDVYIPNGDGSDKLRLRVYKPVQAEAELPGIYWIHGGGFLFGVPEQDEAQSLRFAKEVGAVVVSVDYRLAPKYPYPAAIDDTYGGLKWFFDNAASLGVDDTRIAVAGASAGGNLCAAVVLMARDKGEIRPAFQMPLYPMLDDRMASPASREVMDMRVWNNVSNVFAWKAYIGDAVGTDRATAYMAPARADDLSGLPPTYTCVSTLDPFRDDTIRYAQRLAQAGVPVEFHLYPRAYHAFEAIAKGTDYSKRAIDEYVRVLDEALNP</sequence>
<evidence type="ECO:0000313" key="5">
    <source>
        <dbReference type="Proteomes" id="UP000254337"/>
    </source>
</evidence>